<name>Q2RQK0_RHORT</name>
<dbReference type="STRING" id="269796.Rru_A2798"/>
<dbReference type="Pfam" id="PF26373">
    <property type="entry name" value="MamC"/>
    <property type="match status" value="1"/>
</dbReference>
<dbReference type="PATRIC" id="fig|269796.9.peg.2904"/>
<dbReference type="RefSeq" id="WP_011390608.1">
    <property type="nucleotide sequence ID" value="NC_007643.1"/>
</dbReference>
<sequence>MSEDWTKGRAVGLRVGGPTAPADLLVRAGAVGALVGGTAALAIAARKLKDQEITRDEALRKVLIGAARSGVATGLGALVASSLRGNPLLSATAMVATGAAVLYVMDGAELSKAAPKTQRKA</sequence>
<dbReference type="Proteomes" id="UP000001929">
    <property type="component" value="Chromosome"/>
</dbReference>
<evidence type="ECO:0000256" key="1">
    <source>
        <dbReference type="SAM" id="Phobius"/>
    </source>
</evidence>
<accession>Q2RQK0</accession>
<dbReference type="AlphaFoldDB" id="Q2RQK0"/>
<dbReference type="EnsemblBacteria" id="ABC23595">
    <property type="protein sequence ID" value="ABC23595"/>
    <property type="gene ID" value="Rru_A2798"/>
</dbReference>
<keyword evidence="1" id="KW-0812">Transmembrane</keyword>
<proteinExistence type="predicted"/>
<evidence type="ECO:0000313" key="3">
    <source>
        <dbReference type="Proteomes" id="UP000001929"/>
    </source>
</evidence>
<feature type="transmembrane region" description="Helical" evidence="1">
    <location>
        <begin position="24"/>
        <end position="46"/>
    </location>
</feature>
<keyword evidence="3" id="KW-1185">Reference proteome</keyword>
<dbReference type="KEGG" id="rru:Rru_A2798"/>
<dbReference type="InterPro" id="IPR058956">
    <property type="entry name" value="MamC"/>
</dbReference>
<keyword evidence="1" id="KW-0472">Membrane</keyword>
<gene>
    <name evidence="2" type="ordered locus">Rru_A2798</name>
</gene>
<dbReference type="HOGENOM" id="CLU_2036224_0_0_5"/>
<evidence type="ECO:0000313" key="2">
    <source>
        <dbReference type="EMBL" id="ABC23595.1"/>
    </source>
</evidence>
<dbReference type="EMBL" id="CP000230">
    <property type="protein sequence ID" value="ABC23595.1"/>
    <property type="molecule type" value="Genomic_DNA"/>
</dbReference>
<evidence type="ECO:0008006" key="4">
    <source>
        <dbReference type="Google" id="ProtNLM"/>
    </source>
</evidence>
<reference evidence="2 3" key="1">
    <citation type="journal article" date="2011" name="Stand. Genomic Sci.">
        <title>Complete genome sequence of Rhodospirillum rubrum type strain (S1).</title>
        <authorList>
            <person name="Munk A.C."/>
            <person name="Copeland A."/>
            <person name="Lucas S."/>
            <person name="Lapidus A."/>
            <person name="Del Rio T.G."/>
            <person name="Barry K."/>
            <person name="Detter J.C."/>
            <person name="Hammon N."/>
            <person name="Israni S."/>
            <person name="Pitluck S."/>
            <person name="Brettin T."/>
            <person name="Bruce D."/>
            <person name="Han C."/>
            <person name="Tapia R."/>
            <person name="Gilna P."/>
            <person name="Schmutz J."/>
            <person name="Larimer F."/>
            <person name="Land M."/>
            <person name="Kyrpides N.C."/>
            <person name="Mavromatis K."/>
            <person name="Richardson P."/>
            <person name="Rohde M."/>
            <person name="Goker M."/>
            <person name="Klenk H.P."/>
            <person name="Zhang Y."/>
            <person name="Roberts G.P."/>
            <person name="Reslewic S."/>
            <person name="Schwartz D.C."/>
        </authorList>
    </citation>
    <scope>NUCLEOTIDE SEQUENCE [LARGE SCALE GENOMIC DNA]</scope>
    <source>
        <strain evidence="3">ATCC 11170 / ATH 1.1.1 / DSM 467 / LMG 4362 / NCIMB 8255 / S1</strain>
    </source>
</reference>
<keyword evidence="1" id="KW-1133">Transmembrane helix</keyword>
<protein>
    <recommendedName>
        <fullName evidence="4">Transmembrane protein</fullName>
    </recommendedName>
</protein>
<organism evidence="2 3">
    <name type="scientific">Rhodospirillum rubrum (strain ATCC 11170 / ATH 1.1.1 / DSM 467 / LMG 4362 / NCIMB 8255 / S1)</name>
    <dbReference type="NCBI Taxonomy" id="269796"/>
    <lineage>
        <taxon>Bacteria</taxon>
        <taxon>Pseudomonadati</taxon>
        <taxon>Pseudomonadota</taxon>
        <taxon>Alphaproteobacteria</taxon>
        <taxon>Rhodospirillales</taxon>
        <taxon>Rhodospirillaceae</taxon>
        <taxon>Rhodospirillum</taxon>
    </lineage>
</organism>